<organism evidence="10 11">
    <name type="scientific">Duganella violaceipulchra</name>
    <dbReference type="NCBI Taxonomy" id="2849652"/>
    <lineage>
        <taxon>Bacteria</taxon>
        <taxon>Pseudomonadati</taxon>
        <taxon>Pseudomonadota</taxon>
        <taxon>Betaproteobacteria</taxon>
        <taxon>Burkholderiales</taxon>
        <taxon>Oxalobacteraceae</taxon>
        <taxon>Telluria group</taxon>
        <taxon>Duganella</taxon>
    </lineage>
</organism>
<evidence type="ECO:0000256" key="6">
    <source>
        <dbReference type="RuleBase" id="RU361140"/>
    </source>
</evidence>
<reference evidence="10" key="1">
    <citation type="submission" date="2022-03" db="EMBL/GenBank/DDBJ databases">
        <title>Genome Encyclopedia of Bacteria and Archaea VI: Functional Genomics of Type Strains.</title>
        <authorList>
            <person name="Whitman W."/>
        </authorList>
    </citation>
    <scope>NUCLEOTIDE SEQUENCE</scope>
    <source>
        <strain evidence="10">HSC-15S17</strain>
    </source>
</reference>
<evidence type="ECO:0000256" key="8">
    <source>
        <dbReference type="SAM" id="SignalP"/>
    </source>
</evidence>
<keyword evidence="4 6" id="KW-0378">Hydrolase</keyword>
<comment type="caution">
    <text evidence="10">The sequence shown here is derived from an EMBL/GenBank/DDBJ whole genome shotgun (WGS) entry which is preliminary data.</text>
</comment>
<dbReference type="SUPFAM" id="SSF56601">
    <property type="entry name" value="beta-lactamase/transpeptidase-like"/>
    <property type="match status" value="1"/>
</dbReference>
<comment type="similarity">
    <text evidence="1 6">Belongs to the class-D beta-lactamase family.</text>
</comment>
<feature type="signal peptide" evidence="8">
    <location>
        <begin position="1"/>
        <end position="22"/>
    </location>
</feature>
<evidence type="ECO:0000256" key="5">
    <source>
        <dbReference type="ARBA" id="ARBA00023251"/>
    </source>
</evidence>
<dbReference type="EMBL" id="JALJZU010000006">
    <property type="protein sequence ID" value="MCP2009532.1"/>
    <property type="molecule type" value="Genomic_DNA"/>
</dbReference>
<dbReference type="PROSITE" id="PS00337">
    <property type="entry name" value="BETA_LACTAMASE_D"/>
    <property type="match status" value="1"/>
</dbReference>
<dbReference type="InterPro" id="IPR001460">
    <property type="entry name" value="PCN-bd_Tpept"/>
</dbReference>
<evidence type="ECO:0000256" key="3">
    <source>
        <dbReference type="ARBA" id="ARBA00022729"/>
    </source>
</evidence>
<accession>A0ABT1GKP8</accession>
<feature type="chain" id="PRO_5047214809" description="Beta-lactamase" evidence="8">
    <location>
        <begin position="23"/>
        <end position="311"/>
    </location>
</feature>
<gene>
    <name evidence="10" type="ORF">L1274_003261</name>
</gene>
<protein>
    <recommendedName>
        <fullName evidence="2 6">Beta-lactamase</fullName>
        <ecNumber evidence="2 6">3.5.2.6</ecNumber>
    </recommendedName>
</protein>
<dbReference type="Proteomes" id="UP001162889">
    <property type="component" value="Unassembled WGS sequence"/>
</dbReference>
<evidence type="ECO:0000313" key="10">
    <source>
        <dbReference type="EMBL" id="MCP2009532.1"/>
    </source>
</evidence>
<dbReference type="Gene3D" id="3.40.710.10">
    <property type="entry name" value="DD-peptidase/beta-lactamase superfamily"/>
    <property type="match status" value="1"/>
</dbReference>
<keyword evidence="3 8" id="KW-0732">Signal</keyword>
<evidence type="ECO:0000256" key="4">
    <source>
        <dbReference type="ARBA" id="ARBA00022801"/>
    </source>
</evidence>
<feature type="domain" description="Penicillin-binding protein transpeptidase" evidence="9">
    <location>
        <begin position="37"/>
        <end position="228"/>
    </location>
</feature>
<evidence type="ECO:0000256" key="7">
    <source>
        <dbReference type="SAM" id="MobiDB-lite"/>
    </source>
</evidence>
<evidence type="ECO:0000313" key="11">
    <source>
        <dbReference type="Proteomes" id="UP001162889"/>
    </source>
</evidence>
<dbReference type="InterPro" id="IPR002137">
    <property type="entry name" value="Beta-lactam_class-D_AS"/>
</dbReference>
<feature type="region of interest" description="Disordered" evidence="7">
    <location>
        <begin position="263"/>
        <end position="286"/>
    </location>
</feature>
<dbReference type="GO" id="GO:0008800">
    <property type="term" value="F:beta-lactamase activity"/>
    <property type="evidence" value="ECO:0007669"/>
    <property type="project" value="UniProtKB-EC"/>
</dbReference>
<evidence type="ECO:0000256" key="2">
    <source>
        <dbReference type="ARBA" id="ARBA00012865"/>
    </source>
</evidence>
<proteinExistence type="inferred from homology"/>
<keyword evidence="5 6" id="KW-0046">Antibiotic resistance</keyword>
<dbReference type="EC" id="3.5.2.6" evidence="2 6"/>
<evidence type="ECO:0000256" key="1">
    <source>
        <dbReference type="ARBA" id="ARBA00007898"/>
    </source>
</evidence>
<sequence>MNFRHIVLGALYSLVPMFATHAAEVCTALADSNGPTAFQRGDCQRQVTPASTFKIAISLMGYDAGILKDQHTPKLPFREGYVDWRDNWRQATDPTKWMKDSVVWYSQQVTQSLGMQRFAGYASQFQYGNADVAGDAEHDGLTLSWIGSSLKISPLQQLDFLNKVVRRQLGVSARAYDMTERLTAVDRPLAGWRIHGKIGAASGYGWYVGWASKGARSFSFAHLMQRDDTQPKETPAGVLAREALLRELPQLLAPLEREARLRATPAGHGRRPQHGPAICGGDGTPAVPRAGHAADLHQRAGAANAALCAGL</sequence>
<dbReference type="InterPro" id="IPR012338">
    <property type="entry name" value="Beta-lactam/transpept-like"/>
</dbReference>
<comment type="catalytic activity">
    <reaction evidence="6">
        <text>a beta-lactam + H2O = a substituted beta-amino acid</text>
        <dbReference type="Rhea" id="RHEA:20401"/>
        <dbReference type="ChEBI" id="CHEBI:15377"/>
        <dbReference type="ChEBI" id="CHEBI:35627"/>
        <dbReference type="ChEBI" id="CHEBI:140347"/>
        <dbReference type="EC" id="3.5.2.6"/>
    </reaction>
</comment>
<keyword evidence="11" id="KW-1185">Reference proteome</keyword>
<dbReference type="Pfam" id="PF00905">
    <property type="entry name" value="Transpeptidase"/>
    <property type="match status" value="1"/>
</dbReference>
<evidence type="ECO:0000259" key="9">
    <source>
        <dbReference type="Pfam" id="PF00905"/>
    </source>
</evidence>
<name>A0ABT1GKP8_9BURK</name>